<dbReference type="GO" id="GO:0016020">
    <property type="term" value="C:membrane"/>
    <property type="evidence" value="ECO:0007669"/>
    <property type="project" value="UniProtKB-SubCell"/>
</dbReference>
<sequence>MVQQQARAPVRVNLMLKPMKMPKSPTKAHLIPTTSTSLTTLLRAHFSNSDIDSDSGGEEEIGLLTFDRKETNRTPLPKWPIASCLSVYQCEAITASSIYPYINQLIGELDITGGDERKVGYYSGMLDSGYFAAQGLSILYWSRTSDKVGRKPMLLVGLVGNAMTLLLFGFSRTYWMLAFSRCLSGFFNGNLGVTKSTMGDLTDSTNRAEGFALFPIMWAAGASVGPVIGGSFSRPYEQLPRFFNNDFWKSYPYFLPCLVTAGYVSVIIVLTIIYFKETAPIRVQQKGFRNSVSSATFEPVPFRSLLTGPVIVAVSIYSALSFVEVCLSALVPLFMAMSTNIGGMGCSPATIGYVLGSFGAFCGIFQVFCSSRIIRKFGERHVLIATMLTYPLTFALFPIMSMISKNNGSTWLVWAILTFILVVGIVRGVGFSCTFIYITASAPNKASLGATNGLSQTTASVARAIGPAMAPALFSISVERNLLGGYAVYAILFLCSCAVLPVAWQLPQHVW</sequence>
<feature type="transmembrane region" description="Helical" evidence="6">
    <location>
        <begin position="253"/>
        <end position="275"/>
    </location>
</feature>
<dbReference type="InterPro" id="IPR011701">
    <property type="entry name" value="MFS"/>
</dbReference>
<accession>A0A2A9NEU0</accession>
<keyword evidence="3 6" id="KW-0812">Transmembrane</keyword>
<evidence type="ECO:0000256" key="1">
    <source>
        <dbReference type="ARBA" id="ARBA00004141"/>
    </source>
</evidence>
<evidence type="ECO:0000256" key="2">
    <source>
        <dbReference type="ARBA" id="ARBA00022448"/>
    </source>
</evidence>
<keyword evidence="4 6" id="KW-1133">Transmembrane helix</keyword>
<dbReference type="SUPFAM" id="SSF103473">
    <property type="entry name" value="MFS general substrate transporter"/>
    <property type="match status" value="1"/>
</dbReference>
<feature type="transmembrane region" description="Helical" evidence="6">
    <location>
        <begin position="351"/>
        <end position="369"/>
    </location>
</feature>
<keyword evidence="9" id="KW-1185">Reference proteome</keyword>
<feature type="transmembrane region" description="Helical" evidence="6">
    <location>
        <begin position="153"/>
        <end position="171"/>
    </location>
</feature>
<dbReference type="InterPro" id="IPR001958">
    <property type="entry name" value="Tet-R_TetA/multi-R_MdtG-like"/>
</dbReference>
<feature type="transmembrane region" description="Helical" evidence="6">
    <location>
        <begin position="483"/>
        <end position="504"/>
    </location>
</feature>
<dbReference type="InterPro" id="IPR020846">
    <property type="entry name" value="MFS_dom"/>
</dbReference>
<protein>
    <recommendedName>
        <fullName evidence="7">Major facilitator superfamily (MFS) profile domain-containing protein</fullName>
    </recommendedName>
</protein>
<evidence type="ECO:0000313" key="9">
    <source>
        <dbReference type="Proteomes" id="UP000242287"/>
    </source>
</evidence>
<dbReference type="EMBL" id="KZ302160">
    <property type="protein sequence ID" value="PFH46777.1"/>
    <property type="molecule type" value="Genomic_DNA"/>
</dbReference>
<evidence type="ECO:0000256" key="3">
    <source>
        <dbReference type="ARBA" id="ARBA00022692"/>
    </source>
</evidence>
<feature type="domain" description="Major facilitator superfamily (MFS) profile" evidence="7">
    <location>
        <begin position="75"/>
        <end position="511"/>
    </location>
</feature>
<keyword evidence="2" id="KW-0813">Transport</keyword>
<dbReference type="CDD" id="cd17330">
    <property type="entry name" value="MFS_SLC46_TetA_like"/>
    <property type="match status" value="1"/>
</dbReference>
<feature type="transmembrane region" description="Helical" evidence="6">
    <location>
        <begin position="119"/>
        <end position="141"/>
    </location>
</feature>
<dbReference type="OrthoDB" id="419616at2759"/>
<dbReference type="PRINTS" id="PR01035">
    <property type="entry name" value="TCRTETA"/>
</dbReference>
<keyword evidence="5 6" id="KW-0472">Membrane</keyword>
<evidence type="ECO:0000256" key="5">
    <source>
        <dbReference type="ARBA" id="ARBA00023136"/>
    </source>
</evidence>
<dbReference type="PANTHER" id="PTHR23504">
    <property type="entry name" value="MAJOR FACILITATOR SUPERFAMILY DOMAIN-CONTAINING PROTEIN 10"/>
    <property type="match status" value="1"/>
</dbReference>
<feature type="transmembrane region" description="Helical" evidence="6">
    <location>
        <begin position="211"/>
        <end position="233"/>
    </location>
</feature>
<feature type="transmembrane region" description="Helical" evidence="6">
    <location>
        <begin position="411"/>
        <end position="438"/>
    </location>
</feature>
<dbReference type="InterPro" id="IPR036259">
    <property type="entry name" value="MFS_trans_sf"/>
</dbReference>
<evidence type="ECO:0000256" key="4">
    <source>
        <dbReference type="ARBA" id="ARBA00022989"/>
    </source>
</evidence>
<dbReference type="Pfam" id="PF07690">
    <property type="entry name" value="MFS_1"/>
    <property type="match status" value="1"/>
</dbReference>
<evidence type="ECO:0000313" key="8">
    <source>
        <dbReference type="EMBL" id="PFH46777.1"/>
    </source>
</evidence>
<feature type="transmembrane region" description="Helical" evidence="6">
    <location>
        <begin position="310"/>
        <end position="331"/>
    </location>
</feature>
<dbReference type="PROSITE" id="PS50850">
    <property type="entry name" value="MFS"/>
    <property type="match status" value="1"/>
</dbReference>
<dbReference type="Proteomes" id="UP000242287">
    <property type="component" value="Unassembled WGS sequence"/>
</dbReference>
<evidence type="ECO:0000259" key="7">
    <source>
        <dbReference type="PROSITE" id="PS50850"/>
    </source>
</evidence>
<dbReference type="GO" id="GO:0022857">
    <property type="term" value="F:transmembrane transporter activity"/>
    <property type="evidence" value="ECO:0007669"/>
    <property type="project" value="InterPro"/>
</dbReference>
<dbReference type="Gene3D" id="1.20.1250.20">
    <property type="entry name" value="MFS general substrate transporter like domains"/>
    <property type="match status" value="1"/>
</dbReference>
<reference evidence="8 9" key="1">
    <citation type="submission" date="2014-02" db="EMBL/GenBank/DDBJ databases">
        <title>Transposable element dynamics among asymbiotic and ectomycorrhizal Amanita fungi.</title>
        <authorList>
            <consortium name="DOE Joint Genome Institute"/>
            <person name="Hess J."/>
            <person name="Skrede I."/>
            <person name="Wolfe B."/>
            <person name="LaButti K."/>
            <person name="Ohm R.A."/>
            <person name="Grigoriev I.V."/>
            <person name="Pringle A."/>
        </authorList>
    </citation>
    <scope>NUCLEOTIDE SEQUENCE [LARGE SCALE GENOMIC DNA]</scope>
    <source>
        <strain evidence="8 9">SKay4041</strain>
    </source>
</reference>
<gene>
    <name evidence="8" type="ORF">AMATHDRAFT_88127</name>
</gene>
<proteinExistence type="predicted"/>
<organism evidence="8 9">
    <name type="scientific">Amanita thiersii Skay4041</name>
    <dbReference type="NCBI Taxonomy" id="703135"/>
    <lineage>
        <taxon>Eukaryota</taxon>
        <taxon>Fungi</taxon>
        <taxon>Dikarya</taxon>
        <taxon>Basidiomycota</taxon>
        <taxon>Agaricomycotina</taxon>
        <taxon>Agaricomycetes</taxon>
        <taxon>Agaricomycetidae</taxon>
        <taxon>Agaricales</taxon>
        <taxon>Pluteineae</taxon>
        <taxon>Amanitaceae</taxon>
        <taxon>Amanita</taxon>
    </lineage>
</organism>
<comment type="subcellular location">
    <subcellularLocation>
        <location evidence="1">Membrane</location>
        <topology evidence="1">Multi-pass membrane protein</topology>
    </subcellularLocation>
</comment>
<feature type="non-terminal residue" evidence="8">
    <location>
        <position position="511"/>
    </location>
</feature>
<feature type="transmembrane region" description="Helical" evidence="6">
    <location>
        <begin position="381"/>
        <end position="399"/>
    </location>
</feature>
<dbReference type="PANTHER" id="PTHR23504:SF15">
    <property type="entry name" value="MAJOR FACILITATOR SUPERFAMILY (MFS) PROFILE DOMAIN-CONTAINING PROTEIN"/>
    <property type="match status" value="1"/>
</dbReference>
<evidence type="ECO:0000256" key="6">
    <source>
        <dbReference type="SAM" id="Phobius"/>
    </source>
</evidence>
<dbReference type="AlphaFoldDB" id="A0A2A9NEU0"/>
<name>A0A2A9NEU0_9AGAR</name>